<sequence length="173" mass="18534">MSAGGEWIPATCSRADLSILFGVSIRTIDNLIATGIIVPAEQRGMYQTLPSVVAYLEDLRNKAAGRSKDTALAEERAKTASIERQIAEIKLSQLRGAVLPLDEVAEAWSAFGRSLKAAFLAVPAKLRARIPHMTAFDQETAREIITDTLTALAEEISVGVVGADAKDIEPDDA</sequence>
<accession>A0A087M4C5</accession>
<dbReference type="AlphaFoldDB" id="A0A087M4C5"/>
<reference evidence="1 2" key="1">
    <citation type="submission" date="2014-08" db="EMBL/GenBank/DDBJ databases">
        <authorList>
            <person name="Hassan Y.I."/>
            <person name="Lepp D."/>
            <person name="Zhou T."/>
        </authorList>
    </citation>
    <scope>NUCLEOTIDE SEQUENCE [LARGE SCALE GENOMIC DNA]</scope>
    <source>
        <strain evidence="1 2">IFO13584</strain>
    </source>
</reference>
<dbReference type="OrthoDB" id="8451228at2"/>
<comment type="caution">
    <text evidence="1">The sequence shown here is derived from an EMBL/GenBank/DDBJ whole genome shotgun (WGS) entry which is preliminary data.</text>
</comment>
<evidence type="ECO:0000313" key="2">
    <source>
        <dbReference type="Proteomes" id="UP000028981"/>
    </source>
</evidence>
<dbReference type="EMBL" id="JQGC01000005">
    <property type="protein sequence ID" value="KFL31728.1"/>
    <property type="molecule type" value="Genomic_DNA"/>
</dbReference>
<evidence type="ECO:0000313" key="1">
    <source>
        <dbReference type="EMBL" id="KFL31728.1"/>
    </source>
</evidence>
<name>A0A087M4C5_9HYPH</name>
<dbReference type="STRING" id="46914.JP75_06570"/>
<gene>
    <name evidence="1" type="ORF">JP75_06570</name>
</gene>
<keyword evidence="2" id="KW-1185">Reference proteome</keyword>
<protein>
    <recommendedName>
        <fullName evidence="3">DNA packaging protein</fullName>
    </recommendedName>
</protein>
<proteinExistence type="predicted"/>
<dbReference type="Proteomes" id="UP000028981">
    <property type="component" value="Unassembled WGS sequence"/>
</dbReference>
<organism evidence="1 2">
    <name type="scientific">Devosia riboflavina</name>
    <dbReference type="NCBI Taxonomy" id="46914"/>
    <lineage>
        <taxon>Bacteria</taxon>
        <taxon>Pseudomonadati</taxon>
        <taxon>Pseudomonadota</taxon>
        <taxon>Alphaproteobacteria</taxon>
        <taxon>Hyphomicrobiales</taxon>
        <taxon>Devosiaceae</taxon>
        <taxon>Devosia</taxon>
    </lineage>
</organism>
<dbReference type="RefSeq" id="WP_035080716.1">
    <property type="nucleotide sequence ID" value="NZ_JQGC01000005.1"/>
</dbReference>
<evidence type="ECO:0008006" key="3">
    <source>
        <dbReference type="Google" id="ProtNLM"/>
    </source>
</evidence>